<comment type="subcellular location">
    <subcellularLocation>
        <location evidence="1">Membrane</location>
        <topology evidence="1">Multi-pass membrane protein</topology>
    </subcellularLocation>
</comment>
<evidence type="ECO:0000256" key="3">
    <source>
        <dbReference type="ARBA" id="ARBA00016612"/>
    </source>
</evidence>
<evidence type="ECO:0000256" key="1">
    <source>
        <dbReference type="ARBA" id="ARBA00004141"/>
    </source>
</evidence>
<dbReference type="GO" id="GO:0016020">
    <property type="term" value="C:membrane"/>
    <property type="evidence" value="ECO:0007669"/>
    <property type="project" value="UniProtKB-SubCell"/>
</dbReference>
<evidence type="ECO:0000256" key="2">
    <source>
        <dbReference type="ARBA" id="ARBA00010519"/>
    </source>
</evidence>
<proteinExistence type="inferred from homology"/>
<protein>
    <recommendedName>
        <fullName evidence="3">NADH-ubiquinone oxidoreductase chain 4L</fullName>
    </recommendedName>
    <alternativeName>
        <fullName evidence="9">NADH dehydrogenase subunit 4L</fullName>
    </alternativeName>
</protein>
<keyword evidence="5" id="KW-1278">Translocase</keyword>
<evidence type="ECO:0000256" key="9">
    <source>
        <dbReference type="ARBA" id="ARBA00031586"/>
    </source>
</evidence>
<feature type="transmembrane region" description="Helical" evidence="10">
    <location>
        <begin position="21"/>
        <end position="41"/>
    </location>
</feature>
<geneLocation type="mitochondrion" evidence="11"/>
<evidence type="ECO:0000256" key="4">
    <source>
        <dbReference type="ARBA" id="ARBA00022692"/>
    </source>
</evidence>
<organism evidence="11">
    <name type="scientific">Membranipora grandicella</name>
    <dbReference type="NCBI Taxonomy" id="192923"/>
    <lineage>
        <taxon>Eukaryota</taxon>
        <taxon>Metazoa</taxon>
        <taxon>Spiralia</taxon>
        <taxon>Lophotrochozoa</taxon>
        <taxon>Bryozoa</taxon>
        <taxon>Gymnolaemata</taxon>
        <taxon>Cheilostomatida</taxon>
        <taxon>Malacostegina</taxon>
        <taxon>Membraniporoidea</taxon>
        <taxon>Membraniporidae</taxon>
        <taxon>Membranipora</taxon>
    </lineage>
</organism>
<reference evidence="11" key="1">
    <citation type="journal article" date="2012" name="Comp. Biochem. Physiol. Part D Genomics Proteomics">
        <title>Complete mitochondrial genome of Membranipora grandicella (Bryozoa: Cheilostomatida) determined with next-generation sequencing: The first representative of the suborder Malacostegina.</title>
        <authorList>
            <person name="Shen X."/>
            <person name="Tian M."/>
            <person name="Meng X."/>
            <person name="Liu H."/>
            <person name="Cheng H."/>
            <person name="Zhu C."/>
            <person name="Zhao F."/>
        </authorList>
    </citation>
    <scope>NUCLEOTIDE SEQUENCE</scope>
</reference>
<sequence>MSTNFYLYLCIMSIITFRQEFIKLLLLMEVAMLMVFVNLFSSLSNNYPSSMSTLSLIMFILVMGAIEASLGLSMAVMMTRSSKMDMMDFSKML</sequence>
<keyword evidence="8 10" id="KW-0472">Membrane</keyword>
<dbReference type="InterPro" id="IPR039428">
    <property type="entry name" value="NUOK/Mnh_C1-like"/>
</dbReference>
<keyword evidence="6 10" id="KW-1133">Transmembrane helix</keyword>
<evidence type="ECO:0000313" key="11">
    <source>
        <dbReference type="EMBL" id="AEH99603.1"/>
    </source>
</evidence>
<keyword evidence="7" id="KW-0520">NAD</keyword>
<gene>
    <name evidence="11" type="primary">ND4L</name>
</gene>
<dbReference type="AlphaFoldDB" id="I6M194"/>
<dbReference type="Gene3D" id="1.10.287.3510">
    <property type="match status" value="1"/>
</dbReference>
<accession>I6M194</accession>
<dbReference type="RefSeq" id="YP_006576074.1">
    <property type="nucleotide sequence ID" value="NC_018355.1"/>
</dbReference>
<feature type="transmembrane region" description="Helical" evidence="10">
    <location>
        <begin position="53"/>
        <end position="77"/>
    </location>
</feature>
<evidence type="ECO:0000256" key="8">
    <source>
        <dbReference type="ARBA" id="ARBA00023136"/>
    </source>
</evidence>
<comment type="similarity">
    <text evidence="2">Belongs to the complex I subunit 4L family.</text>
</comment>
<keyword evidence="11" id="KW-0496">Mitochondrion</keyword>
<keyword evidence="4 10" id="KW-0812">Transmembrane</keyword>
<evidence type="ECO:0000256" key="5">
    <source>
        <dbReference type="ARBA" id="ARBA00022967"/>
    </source>
</evidence>
<dbReference type="CTD" id="4539"/>
<evidence type="ECO:0000256" key="6">
    <source>
        <dbReference type="ARBA" id="ARBA00022989"/>
    </source>
</evidence>
<evidence type="ECO:0000256" key="10">
    <source>
        <dbReference type="SAM" id="Phobius"/>
    </source>
</evidence>
<dbReference type="EMBL" id="JF957859">
    <property type="protein sequence ID" value="AEH99603.1"/>
    <property type="molecule type" value="Genomic_DNA"/>
</dbReference>
<dbReference type="Pfam" id="PF00420">
    <property type="entry name" value="Oxidored_q2"/>
    <property type="match status" value="1"/>
</dbReference>
<name>I6M194_9BILA</name>
<evidence type="ECO:0000256" key="7">
    <source>
        <dbReference type="ARBA" id="ARBA00023027"/>
    </source>
</evidence>
<dbReference type="GeneID" id="13435410"/>